<evidence type="ECO:0000256" key="3">
    <source>
        <dbReference type="ARBA" id="ARBA00054985"/>
    </source>
</evidence>
<dbReference type="Gene3D" id="2.60.40.2220">
    <property type="match status" value="1"/>
</dbReference>
<feature type="non-terminal residue" evidence="6">
    <location>
        <position position="1"/>
    </location>
</feature>
<dbReference type="AlphaFoldDB" id="A0A9W8AZ89"/>
<dbReference type="InterPro" id="IPR041147">
    <property type="entry name" value="GH38_C"/>
</dbReference>
<gene>
    <name evidence="6" type="primary">AMS1_1</name>
    <name evidence="6" type="ORF">H4R34_004231</name>
</gene>
<evidence type="ECO:0000313" key="7">
    <source>
        <dbReference type="Proteomes" id="UP001151582"/>
    </source>
</evidence>
<dbReference type="Pfam" id="PF07748">
    <property type="entry name" value="Glyco_hydro_38C"/>
    <property type="match status" value="1"/>
</dbReference>
<dbReference type="Proteomes" id="UP001151582">
    <property type="component" value="Unassembled WGS sequence"/>
</dbReference>
<keyword evidence="1" id="KW-0479">Metal-binding</keyword>
<dbReference type="PANTHER" id="PTHR46017:SF1">
    <property type="entry name" value="ALPHA-MANNOSIDASE 2C1"/>
    <property type="match status" value="1"/>
</dbReference>
<evidence type="ECO:0000313" key="6">
    <source>
        <dbReference type="EMBL" id="KAJ1975727.1"/>
    </source>
</evidence>
<keyword evidence="2 6" id="KW-0378">Hydrolase</keyword>
<dbReference type="FunFam" id="2.70.98.30:FF:000001">
    <property type="entry name" value="alpha-mannosidase 2C1 isoform X2"/>
    <property type="match status" value="1"/>
</dbReference>
<dbReference type="SUPFAM" id="SSF74650">
    <property type="entry name" value="Galactose mutarotase-like"/>
    <property type="match status" value="1"/>
</dbReference>
<dbReference type="Gene3D" id="2.70.98.30">
    <property type="entry name" value="Golgi alpha-mannosidase II, domain 4"/>
    <property type="match status" value="1"/>
</dbReference>
<dbReference type="SUPFAM" id="SSF88688">
    <property type="entry name" value="Families 57/38 glycoside transferase middle domain"/>
    <property type="match status" value="1"/>
</dbReference>
<evidence type="ECO:0000256" key="2">
    <source>
        <dbReference type="ARBA" id="ARBA00022801"/>
    </source>
</evidence>
<dbReference type="Pfam" id="PF09261">
    <property type="entry name" value="Alpha-mann_mid"/>
    <property type="match status" value="1"/>
</dbReference>
<accession>A0A9W8AZ89</accession>
<dbReference type="EMBL" id="JANBQB010000498">
    <property type="protein sequence ID" value="KAJ1975727.1"/>
    <property type="molecule type" value="Genomic_DNA"/>
</dbReference>
<dbReference type="InterPro" id="IPR011682">
    <property type="entry name" value="Glyco_hydro_38_C"/>
</dbReference>
<dbReference type="SMART" id="SM00872">
    <property type="entry name" value="Alpha-mann_mid"/>
    <property type="match status" value="1"/>
</dbReference>
<keyword evidence="6" id="KW-0326">Glycosidase</keyword>
<feature type="domain" description="Glycoside hydrolase family 38 central" evidence="5">
    <location>
        <begin position="22"/>
        <end position="102"/>
    </location>
</feature>
<dbReference type="GO" id="GO:0030246">
    <property type="term" value="F:carbohydrate binding"/>
    <property type="evidence" value="ECO:0007669"/>
    <property type="project" value="InterPro"/>
</dbReference>
<dbReference type="InterPro" id="IPR028995">
    <property type="entry name" value="Glyco_hydro_57/38_cen_sf"/>
</dbReference>
<dbReference type="GO" id="GO:0009313">
    <property type="term" value="P:oligosaccharide catabolic process"/>
    <property type="evidence" value="ECO:0007669"/>
    <property type="project" value="TreeGrafter"/>
</dbReference>
<organism evidence="6 7">
    <name type="scientific">Dimargaris verticillata</name>
    <dbReference type="NCBI Taxonomy" id="2761393"/>
    <lineage>
        <taxon>Eukaryota</taxon>
        <taxon>Fungi</taxon>
        <taxon>Fungi incertae sedis</taxon>
        <taxon>Zoopagomycota</taxon>
        <taxon>Kickxellomycotina</taxon>
        <taxon>Dimargaritomycetes</taxon>
        <taxon>Dimargaritales</taxon>
        <taxon>Dimargaritaceae</taxon>
        <taxon>Dimargaris</taxon>
    </lineage>
</organism>
<dbReference type="GO" id="GO:0046872">
    <property type="term" value="F:metal ion binding"/>
    <property type="evidence" value="ECO:0007669"/>
    <property type="project" value="UniProtKB-KW"/>
</dbReference>
<protein>
    <recommendedName>
        <fullName evidence="4">Alpha-mannosidase</fullName>
    </recommendedName>
</protein>
<evidence type="ECO:0000256" key="1">
    <source>
        <dbReference type="ARBA" id="ARBA00022723"/>
    </source>
</evidence>
<name>A0A9W8AZ89_9FUNG</name>
<dbReference type="Pfam" id="PF17677">
    <property type="entry name" value="Glyco_hydro38C2"/>
    <property type="match status" value="1"/>
</dbReference>
<dbReference type="OrthoDB" id="10261055at2759"/>
<sequence length="576" mass="64462">FYERVEANSPDLVTWKGELYFELHRGTYTSQSEVKHANRRSEFLLREVEAVASLAAVRSPANYTYPQEEINRLWELVLLNQFHDVLPGSSIEMVYQDAHKFYKQVETQATQLLSYALQVLHGVDPTGAPASLAEFGPHQSGQGDAAPTVLTFNSLPWPRTAVVEVPLDVFPDQVQQVASSGQVGYTLAQNVPSFGPLMLTPNQVADIVPVSAYATKDGQYVLENLYVVATFDRGGRLVSLVDRKVERELIPKGVSGNLFRLYEDIPIYWDAWDVEVYHLEKGRDCPPGTVRVSEEGPLLGALEVTYQLSPNSKCTQIISLSAASPRLDFACDVDWHENRRILKVEFTVDILSDVATYETQFGWVQRPTHYNTTWDMAKFEVCGHKFADLSEFGYGVALLNDSKYGYSTYKNTMRLSLLRAPKAPDAHCDMGRHQFRYALYPHQGTFFESDVVQQGYEFNVPLLQHVAAAGLVKPNGDGGGKDSALPSTFFEWVGDRNIILDTVKKAEDSDALILRFYEAYGGQGRGHLRTPLKIAQAHVCNLLEDEQRALVWDAEKGLALTLKPFQILTLKVGVKA</sequence>
<reference evidence="6" key="1">
    <citation type="submission" date="2022-07" db="EMBL/GenBank/DDBJ databases">
        <title>Phylogenomic reconstructions and comparative analyses of Kickxellomycotina fungi.</title>
        <authorList>
            <person name="Reynolds N.K."/>
            <person name="Stajich J.E."/>
            <person name="Barry K."/>
            <person name="Grigoriev I.V."/>
            <person name="Crous P."/>
            <person name="Smith M.E."/>
        </authorList>
    </citation>
    <scope>NUCLEOTIDE SEQUENCE</scope>
    <source>
        <strain evidence="6">RSA 567</strain>
    </source>
</reference>
<proteinExistence type="predicted"/>
<keyword evidence="7" id="KW-1185">Reference proteome</keyword>
<evidence type="ECO:0000259" key="5">
    <source>
        <dbReference type="SMART" id="SM00872"/>
    </source>
</evidence>
<dbReference type="InterPro" id="IPR037094">
    <property type="entry name" value="Glyco_hydro_38_cen_sf"/>
</dbReference>
<dbReference type="Gene3D" id="1.20.1270.50">
    <property type="entry name" value="Glycoside hydrolase family 38, central domain"/>
    <property type="match status" value="1"/>
</dbReference>
<dbReference type="InterPro" id="IPR011013">
    <property type="entry name" value="Gal_mutarotase_sf_dom"/>
</dbReference>
<comment type="caution">
    <text evidence="6">The sequence shown here is derived from an EMBL/GenBank/DDBJ whole genome shotgun (WGS) entry which is preliminary data.</text>
</comment>
<dbReference type="GO" id="GO:0004559">
    <property type="term" value="F:alpha-mannosidase activity"/>
    <property type="evidence" value="ECO:0007669"/>
    <property type="project" value="InterPro"/>
</dbReference>
<dbReference type="GO" id="GO:0006013">
    <property type="term" value="P:mannose metabolic process"/>
    <property type="evidence" value="ECO:0007669"/>
    <property type="project" value="InterPro"/>
</dbReference>
<dbReference type="InterPro" id="IPR015341">
    <property type="entry name" value="Glyco_hydro_38_cen"/>
</dbReference>
<evidence type="ECO:0000256" key="4">
    <source>
        <dbReference type="ARBA" id="ARBA00071615"/>
    </source>
</evidence>
<dbReference type="PANTHER" id="PTHR46017">
    <property type="entry name" value="ALPHA-MANNOSIDASE 2C1"/>
    <property type="match status" value="1"/>
</dbReference>
<comment type="function">
    <text evidence="3">Degrades free oligosaccharides in the vacuole.</text>
</comment>
<dbReference type="FunFam" id="1.20.1270.50:FF:000004">
    <property type="entry name" value="alpha-mannosidase 2C1 isoform X1"/>
    <property type="match status" value="1"/>
</dbReference>